<dbReference type="SMART" id="SM00347">
    <property type="entry name" value="HTH_MARR"/>
    <property type="match status" value="1"/>
</dbReference>
<dbReference type="PANTHER" id="PTHR33164:SF64">
    <property type="entry name" value="TRANSCRIPTIONAL REGULATOR SLYA"/>
    <property type="match status" value="1"/>
</dbReference>
<dbReference type="PROSITE" id="PS50995">
    <property type="entry name" value="HTH_MARR_2"/>
    <property type="match status" value="1"/>
</dbReference>
<dbReference type="RefSeq" id="WP_304377957.1">
    <property type="nucleotide sequence ID" value="NZ_JAUOZU010000014.1"/>
</dbReference>
<accession>A0ABT8YQP2</accession>
<keyword evidence="2" id="KW-0238">DNA-binding</keyword>
<dbReference type="Proteomes" id="UP001174932">
    <property type="component" value="Unassembled WGS sequence"/>
</dbReference>
<gene>
    <name evidence="5" type="ORF">Q4481_18885</name>
</gene>
<organism evidence="5 6">
    <name type="scientific">Rhizobium alvei</name>
    <dbReference type="NCBI Taxonomy" id="1132659"/>
    <lineage>
        <taxon>Bacteria</taxon>
        <taxon>Pseudomonadati</taxon>
        <taxon>Pseudomonadota</taxon>
        <taxon>Alphaproteobacteria</taxon>
        <taxon>Hyphomicrobiales</taxon>
        <taxon>Rhizobiaceae</taxon>
        <taxon>Rhizobium/Agrobacterium group</taxon>
        <taxon>Rhizobium</taxon>
    </lineage>
</organism>
<evidence type="ECO:0000313" key="6">
    <source>
        <dbReference type="Proteomes" id="UP001174932"/>
    </source>
</evidence>
<comment type="caution">
    <text evidence="5">The sequence shown here is derived from an EMBL/GenBank/DDBJ whole genome shotgun (WGS) entry which is preliminary data.</text>
</comment>
<sequence length="143" mass="15939">MSSSPNFIEEVVNVTRRMRTVFDGMVKERGMTLARAHILRKLGLGRCGASQKALAEELEIEGPTLVRLLDHLEQAGCIKRVPVEGDRRTKQIVLTDTGRCRAAEVAEVAGRFSETLLRDIEPDELEVAFRVMSKMAHNLEGHA</sequence>
<dbReference type="SUPFAM" id="SSF46785">
    <property type="entry name" value="Winged helix' DNA-binding domain"/>
    <property type="match status" value="1"/>
</dbReference>
<evidence type="ECO:0000256" key="1">
    <source>
        <dbReference type="ARBA" id="ARBA00023015"/>
    </source>
</evidence>
<feature type="domain" description="HTH marR-type" evidence="4">
    <location>
        <begin position="4"/>
        <end position="137"/>
    </location>
</feature>
<evidence type="ECO:0000313" key="5">
    <source>
        <dbReference type="EMBL" id="MDO6966030.1"/>
    </source>
</evidence>
<keyword evidence="6" id="KW-1185">Reference proteome</keyword>
<dbReference type="InterPro" id="IPR039422">
    <property type="entry name" value="MarR/SlyA-like"/>
</dbReference>
<name>A0ABT8YQP2_9HYPH</name>
<reference evidence="5" key="1">
    <citation type="journal article" date="2015" name="Int. J. Syst. Evol. Microbiol.">
        <title>Rhizobium alvei sp. nov., isolated from a freshwater river.</title>
        <authorList>
            <person name="Sheu S.Y."/>
            <person name="Huang H.W."/>
            <person name="Young C.C."/>
            <person name="Chen W.M."/>
        </authorList>
    </citation>
    <scope>NUCLEOTIDE SEQUENCE</scope>
    <source>
        <strain evidence="5">TNR-22</strain>
    </source>
</reference>
<evidence type="ECO:0000256" key="2">
    <source>
        <dbReference type="ARBA" id="ARBA00023125"/>
    </source>
</evidence>
<dbReference type="Gene3D" id="1.10.10.10">
    <property type="entry name" value="Winged helix-like DNA-binding domain superfamily/Winged helix DNA-binding domain"/>
    <property type="match status" value="1"/>
</dbReference>
<reference evidence="5" key="2">
    <citation type="submission" date="2023-07" db="EMBL/GenBank/DDBJ databases">
        <authorList>
            <person name="Shen H."/>
        </authorList>
    </citation>
    <scope>NUCLEOTIDE SEQUENCE</scope>
    <source>
        <strain evidence="5">TNR-22</strain>
    </source>
</reference>
<dbReference type="InterPro" id="IPR036390">
    <property type="entry name" value="WH_DNA-bd_sf"/>
</dbReference>
<keyword evidence="1" id="KW-0805">Transcription regulation</keyword>
<evidence type="ECO:0000259" key="4">
    <source>
        <dbReference type="PROSITE" id="PS50995"/>
    </source>
</evidence>
<dbReference type="InterPro" id="IPR036388">
    <property type="entry name" value="WH-like_DNA-bd_sf"/>
</dbReference>
<dbReference type="EMBL" id="JAUOZU010000014">
    <property type="protein sequence ID" value="MDO6966030.1"/>
    <property type="molecule type" value="Genomic_DNA"/>
</dbReference>
<proteinExistence type="predicted"/>
<dbReference type="InterPro" id="IPR000835">
    <property type="entry name" value="HTH_MarR-typ"/>
</dbReference>
<keyword evidence="3" id="KW-0804">Transcription</keyword>
<dbReference type="Pfam" id="PF12802">
    <property type="entry name" value="MarR_2"/>
    <property type="match status" value="1"/>
</dbReference>
<dbReference type="PRINTS" id="PR00598">
    <property type="entry name" value="HTHMARR"/>
</dbReference>
<evidence type="ECO:0000256" key="3">
    <source>
        <dbReference type="ARBA" id="ARBA00023163"/>
    </source>
</evidence>
<protein>
    <submittedName>
        <fullName evidence="5">MarR family transcriptional regulator</fullName>
    </submittedName>
</protein>
<dbReference type="PANTHER" id="PTHR33164">
    <property type="entry name" value="TRANSCRIPTIONAL REGULATOR, MARR FAMILY"/>
    <property type="match status" value="1"/>
</dbReference>